<feature type="non-terminal residue" evidence="1">
    <location>
        <position position="83"/>
    </location>
</feature>
<evidence type="ECO:0000313" key="1">
    <source>
        <dbReference type="EMBL" id="GFO34001.1"/>
    </source>
</evidence>
<name>A0AAV4CQ49_9GAST</name>
<proteinExistence type="predicted"/>
<organism evidence="1 2">
    <name type="scientific">Plakobranchus ocellatus</name>
    <dbReference type="NCBI Taxonomy" id="259542"/>
    <lineage>
        <taxon>Eukaryota</taxon>
        <taxon>Metazoa</taxon>
        <taxon>Spiralia</taxon>
        <taxon>Lophotrochozoa</taxon>
        <taxon>Mollusca</taxon>
        <taxon>Gastropoda</taxon>
        <taxon>Heterobranchia</taxon>
        <taxon>Euthyneura</taxon>
        <taxon>Panpulmonata</taxon>
        <taxon>Sacoglossa</taxon>
        <taxon>Placobranchoidea</taxon>
        <taxon>Plakobranchidae</taxon>
        <taxon>Plakobranchus</taxon>
    </lineage>
</organism>
<dbReference type="Proteomes" id="UP000735302">
    <property type="component" value="Unassembled WGS sequence"/>
</dbReference>
<keyword evidence="2" id="KW-1185">Reference proteome</keyword>
<reference evidence="1 2" key="1">
    <citation type="journal article" date="2021" name="Elife">
        <title>Chloroplast acquisition without the gene transfer in kleptoplastic sea slugs, Plakobranchus ocellatus.</title>
        <authorList>
            <person name="Maeda T."/>
            <person name="Takahashi S."/>
            <person name="Yoshida T."/>
            <person name="Shimamura S."/>
            <person name="Takaki Y."/>
            <person name="Nagai Y."/>
            <person name="Toyoda A."/>
            <person name="Suzuki Y."/>
            <person name="Arimoto A."/>
            <person name="Ishii H."/>
            <person name="Satoh N."/>
            <person name="Nishiyama T."/>
            <person name="Hasebe M."/>
            <person name="Maruyama T."/>
            <person name="Minagawa J."/>
            <person name="Obokata J."/>
            <person name="Shigenobu S."/>
        </authorList>
    </citation>
    <scope>NUCLEOTIDE SEQUENCE [LARGE SCALE GENOMIC DNA]</scope>
</reference>
<sequence>MAEQGAKANAAHDKDEEDSEYFSNIEKLLQSLRLDPLYVELREHFLKTGKGRRPKVPVFEAPTNRLLLYLFCLKEDSISSWDV</sequence>
<evidence type="ECO:0000313" key="2">
    <source>
        <dbReference type="Proteomes" id="UP000735302"/>
    </source>
</evidence>
<protein>
    <submittedName>
        <fullName evidence="1">Uncharacterized protein</fullName>
    </submittedName>
</protein>
<dbReference type="EMBL" id="BLXT01006853">
    <property type="protein sequence ID" value="GFO34001.1"/>
    <property type="molecule type" value="Genomic_DNA"/>
</dbReference>
<gene>
    <name evidence="1" type="ORF">PoB_006050600</name>
</gene>
<dbReference type="AlphaFoldDB" id="A0AAV4CQ49"/>
<accession>A0AAV4CQ49</accession>
<comment type="caution">
    <text evidence="1">The sequence shown here is derived from an EMBL/GenBank/DDBJ whole genome shotgun (WGS) entry which is preliminary data.</text>
</comment>